<dbReference type="GO" id="GO:0003677">
    <property type="term" value="F:DNA binding"/>
    <property type="evidence" value="ECO:0007669"/>
    <property type="project" value="UniProtKB-KW"/>
</dbReference>
<dbReference type="Proteomes" id="UP000507470">
    <property type="component" value="Unassembled WGS sequence"/>
</dbReference>
<organism evidence="2 3">
    <name type="scientific">Mytilus coruscus</name>
    <name type="common">Sea mussel</name>
    <dbReference type="NCBI Taxonomy" id="42192"/>
    <lineage>
        <taxon>Eukaryota</taxon>
        <taxon>Metazoa</taxon>
        <taxon>Spiralia</taxon>
        <taxon>Lophotrochozoa</taxon>
        <taxon>Mollusca</taxon>
        <taxon>Bivalvia</taxon>
        <taxon>Autobranchia</taxon>
        <taxon>Pteriomorphia</taxon>
        <taxon>Mytilida</taxon>
        <taxon>Mytiloidea</taxon>
        <taxon>Mytilidae</taxon>
        <taxon>Mytilinae</taxon>
        <taxon>Mytilus</taxon>
    </lineage>
</organism>
<name>A0A6J8EJN5_MYTCO</name>
<reference evidence="2 3" key="1">
    <citation type="submission" date="2020-06" db="EMBL/GenBank/DDBJ databases">
        <authorList>
            <person name="Li R."/>
            <person name="Bekaert M."/>
        </authorList>
    </citation>
    <scope>NUCLEOTIDE SEQUENCE [LARGE SCALE GENOMIC DNA]</scope>
    <source>
        <strain evidence="3">wild</strain>
    </source>
</reference>
<evidence type="ECO:0000313" key="3">
    <source>
        <dbReference type="Proteomes" id="UP000507470"/>
    </source>
</evidence>
<protein>
    <submittedName>
        <fullName evidence="2">Uncharacterized protein</fullName>
    </submittedName>
</protein>
<gene>
    <name evidence="2" type="ORF">MCOR_52237</name>
</gene>
<dbReference type="EMBL" id="CACVKT020009064">
    <property type="protein sequence ID" value="CAC5419962.1"/>
    <property type="molecule type" value="Genomic_DNA"/>
</dbReference>
<dbReference type="SUPFAM" id="SSF47823">
    <property type="entry name" value="lambda integrase-like, N-terminal domain"/>
    <property type="match status" value="1"/>
</dbReference>
<keyword evidence="3" id="KW-1185">Reference proteome</keyword>
<dbReference type="AlphaFoldDB" id="A0A6J8EJN5"/>
<keyword evidence="1" id="KW-0238">DNA-binding</keyword>
<dbReference type="Gene3D" id="1.10.150.130">
    <property type="match status" value="1"/>
</dbReference>
<evidence type="ECO:0000313" key="2">
    <source>
        <dbReference type="EMBL" id="CAC5419962.1"/>
    </source>
</evidence>
<sequence>MLRNDLLGVGFLVNEEKSQHKFKNGSVLLGLLRDGYIDIPSHKLENHREKVINIQTKTHVLARELASVVDSIISLKFAYGSVYTTTDRCCWKELEKFRNHSDFSKTVQFLPDVVKNSKAAATNKKCDNYFSKFQHWCLKYNFCHLPASVSTVAVFLGGLIQQKVSQSVLEAYFYSINWHQKLSLKLNPCADEFLTLI</sequence>
<dbReference type="InterPro" id="IPR010998">
    <property type="entry name" value="Integrase_recombinase_N"/>
</dbReference>
<accession>A0A6J8EJN5</accession>
<evidence type="ECO:0000256" key="1">
    <source>
        <dbReference type="ARBA" id="ARBA00023125"/>
    </source>
</evidence>
<proteinExistence type="predicted"/>